<dbReference type="EMBL" id="MK071984">
    <property type="protein sequence ID" value="AYV76393.1"/>
    <property type="molecule type" value="Genomic_DNA"/>
</dbReference>
<gene>
    <name evidence="2" type="ORF">Terrestrivirus6_19</name>
</gene>
<sequence>MNGKNNGVKNNESGSKNLNITHNETYNYLKSASKIKWCLLDKIIEKTIEENPYRKNSYKYQMWREQCMVNFPILYLSSIYLYMYAKQRNIDTFLFATRDCCHFYKIFSKLFPNEKSHYFNCSRVMFEGATSQENIFFNNYVKSLIDENSSVEKSIYVDIHGTGKRVFSYFEKQFDAVPHCFMLSATHKKYGKFPEITQTYVKKNKFVNIVFNARGGPIEMLNYELMGTLRDYTENGPVRDLLEYDINVVKPYHGAMSKIFDNIKQFTELIDYDKDDCNKHLAILDKVINKLFVSIQNDLPIISEFISHASNHRTVGDNNITTKADYNKVKFNKIISTNTVHGIIWDGEYNGRLCIIKIVSISQNDKRVNASDEFTLIDDNYHEENTNYNDFFMDKKQMDYDTFMVEAKGLTGLSKVKMGPDFFGYYTQGFTGTGDDNTKSLYGFLIMEKIDCSVKQILIERSTNHEENKFIDNAIRKLHNEYGIVHGDLKPSNIGIILNNNGTVKKCVFFDCPKIKYQKDYEKKEFNKLKEKDIKNYKKHVIKNLIEGKNKKIE</sequence>
<dbReference type="GO" id="GO:0016301">
    <property type="term" value="F:kinase activity"/>
    <property type="evidence" value="ECO:0007669"/>
    <property type="project" value="UniProtKB-KW"/>
</dbReference>
<evidence type="ECO:0000313" key="2">
    <source>
        <dbReference type="EMBL" id="AYV76393.1"/>
    </source>
</evidence>
<dbReference type="SUPFAM" id="SSF56112">
    <property type="entry name" value="Protein kinase-like (PK-like)"/>
    <property type="match status" value="1"/>
</dbReference>
<keyword evidence="2" id="KW-0418">Kinase</keyword>
<keyword evidence="1" id="KW-1133">Transmembrane helix</keyword>
<feature type="transmembrane region" description="Helical" evidence="1">
    <location>
        <begin position="67"/>
        <end position="85"/>
    </location>
</feature>
<accession>A0A3G4ZS14</accession>
<dbReference type="Gene3D" id="1.10.510.10">
    <property type="entry name" value="Transferase(Phosphotransferase) domain 1"/>
    <property type="match status" value="1"/>
</dbReference>
<protein>
    <submittedName>
        <fullName evidence="2">Protein kinase</fullName>
    </submittedName>
</protein>
<name>A0A3G4ZS14_9VIRU</name>
<organism evidence="2">
    <name type="scientific">Terrestrivirus sp</name>
    <dbReference type="NCBI Taxonomy" id="2487775"/>
    <lineage>
        <taxon>Viruses</taxon>
        <taxon>Varidnaviria</taxon>
        <taxon>Bamfordvirae</taxon>
        <taxon>Nucleocytoviricota</taxon>
        <taxon>Megaviricetes</taxon>
        <taxon>Imitervirales</taxon>
        <taxon>Mimiviridae</taxon>
        <taxon>Klosneuvirinae</taxon>
    </lineage>
</organism>
<evidence type="ECO:0000256" key="1">
    <source>
        <dbReference type="SAM" id="Phobius"/>
    </source>
</evidence>
<keyword evidence="1" id="KW-0812">Transmembrane</keyword>
<keyword evidence="2" id="KW-0808">Transferase</keyword>
<keyword evidence="1" id="KW-0472">Membrane</keyword>
<reference evidence="2" key="1">
    <citation type="submission" date="2018-10" db="EMBL/GenBank/DDBJ databases">
        <title>Hidden diversity of soil giant viruses.</title>
        <authorList>
            <person name="Schulz F."/>
            <person name="Alteio L."/>
            <person name="Goudeau D."/>
            <person name="Ryan E.M."/>
            <person name="Malmstrom R.R."/>
            <person name="Blanchard J."/>
            <person name="Woyke T."/>
        </authorList>
    </citation>
    <scope>NUCLEOTIDE SEQUENCE</scope>
    <source>
        <strain evidence="2">TEV1</strain>
    </source>
</reference>
<proteinExistence type="predicted"/>
<dbReference type="InterPro" id="IPR011009">
    <property type="entry name" value="Kinase-like_dom_sf"/>
</dbReference>